<dbReference type="GO" id="GO:0042973">
    <property type="term" value="F:glucan endo-1,3-beta-D-glucosidase activity"/>
    <property type="evidence" value="ECO:0007669"/>
    <property type="project" value="UniProtKB-EC"/>
</dbReference>
<evidence type="ECO:0000256" key="2">
    <source>
        <dbReference type="ARBA" id="ARBA00010730"/>
    </source>
</evidence>
<evidence type="ECO:0000313" key="11">
    <source>
        <dbReference type="EMBL" id="GMH71813.1"/>
    </source>
</evidence>
<keyword evidence="12" id="KW-1185">Reference proteome</keyword>
<accession>A0A9W7AMJ1</accession>
<dbReference type="EMBL" id="BRXY01000151">
    <property type="protein sequence ID" value="GMH71813.1"/>
    <property type="molecule type" value="Genomic_DNA"/>
</dbReference>
<feature type="domain" description="Glycosyl hydrolase family 81 C-terminal" evidence="10">
    <location>
        <begin position="428"/>
        <end position="746"/>
    </location>
</feature>
<dbReference type="InterPro" id="IPR040720">
    <property type="entry name" value="GH81_C"/>
</dbReference>
<evidence type="ECO:0000256" key="3">
    <source>
        <dbReference type="ARBA" id="ARBA00012780"/>
    </source>
</evidence>
<proteinExistence type="inferred from homology"/>
<organism evidence="11 12">
    <name type="scientific">Triparma strigata</name>
    <dbReference type="NCBI Taxonomy" id="1606541"/>
    <lineage>
        <taxon>Eukaryota</taxon>
        <taxon>Sar</taxon>
        <taxon>Stramenopiles</taxon>
        <taxon>Ochrophyta</taxon>
        <taxon>Bolidophyceae</taxon>
        <taxon>Parmales</taxon>
        <taxon>Triparmaceae</taxon>
        <taxon>Triparma</taxon>
    </lineage>
</organism>
<keyword evidence="6" id="KW-0326">Glycosidase</keyword>
<dbReference type="PANTHER" id="PTHR31983:SF0">
    <property type="entry name" value="GLUCAN ENDO-1,3-BETA-D-GLUCOSIDASE 2"/>
    <property type="match status" value="1"/>
</dbReference>
<dbReference type="GO" id="GO:0000272">
    <property type="term" value="P:polysaccharide catabolic process"/>
    <property type="evidence" value="ECO:0007669"/>
    <property type="project" value="UniProtKB-KW"/>
</dbReference>
<reference evidence="12" key="1">
    <citation type="journal article" date="2023" name="Commun. Biol.">
        <title>Genome analysis of Parmales, the sister group of diatoms, reveals the evolutionary specialization of diatoms from phago-mixotrophs to photoautotrophs.</title>
        <authorList>
            <person name="Ban H."/>
            <person name="Sato S."/>
            <person name="Yoshikawa S."/>
            <person name="Yamada K."/>
            <person name="Nakamura Y."/>
            <person name="Ichinomiya M."/>
            <person name="Sato N."/>
            <person name="Blanc-Mathieu R."/>
            <person name="Endo H."/>
            <person name="Kuwata A."/>
            <person name="Ogata H."/>
        </authorList>
    </citation>
    <scope>NUCLEOTIDE SEQUENCE [LARGE SCALE GENOMIC DNA]</scope>
    <source>
        <strain evidence="12">NIES 3701</strain>
    </source>
</reference>
<evidence type="ECO:0000259" key="10">
    <source>
        <dbReference type="Pfam" id="PF17652"/>
    </source>
</evidence>
<feature type="compositionally biased region" description="Basic and acidic residues" evidence="9">
    <location>
        <begin position="16"/>
        <end position="25"/>
    </location>
</feature>
<evidence type="ECO:0000313" key="12">
    <source>
        <dbReference type="Proteomes" id="UP001165085"/>
    </source>
</evidence>
<dbReference type="PANTHER" id="PTHR31983">
    <property type="entry name" value="ENDO-1,3(4)-BETA-GLUCANASE 1"/>
    <property type="match status" value="1"/>
</dbReference>
<sequence length="809" mass="88935">MANFSNAAMNSPHRNGPRDISLHESIDDESQSGSQSESQSLSSQASITSYGTLPTSLPLPPLPPSLSNNNLKGRPSSPDDDVSSSSPSLLSRCSPLSLTLSSLTFLLILLPTSILTYPNSLLYLTTDQSPPFPFYESGLLDPKPDQTPIRTGSFYTNLLIFETAKDKTENTASFPIISDYYRTTFTSSSVRISTSLLTSPTSSSSEHAVKKSNFSNELIISCPSTSHLTTNSHTSLSVTTSIKSQKCAIESYTVSGSIFYTLKLSGNYNLNVDDMTTLGGGFFQTDDFVLYSTKREFPSSDSETVLRVFPNLPGITTEQLISLGIKNSYPTTGRIYGNYSPSSSSKIIIEHDYTTLEPGEVYCLNKFGGDKMSEYFDMHVLEGLDGEYRIGRVKFSEGRGVCEVRTYPSTIQYDYSKYVTSSVSLIDSSLSTQISSTLDVNMGVYGLGKILQRISLECVISYNSGSKLCVNEVIPYLDKLFKEIFLPKTSYFMYDTSIGGITTRSGASDHQSDFGNGIYNDHHYHYGYYLHAISLVDYVQISSKNGKDRMSDKYGRFFDGLANDVCNYDARSKWYSVGRHMDMYEGHSWASGVEEYAEGKGQESVSEAVNCYVGCMLWGGVRGDEDMERFGRVSAEIEVTGAKRLWQRPSGDMLGIVSSTALTSKTWFGDKPQYRHGINVMPITAVTPYLVGEDWASKEWKVLKSKFDGFEDEWKSILTPIVALHDPVAAREKAGDIKTADAGTSLGLVSWFIESMGGEPLPDPVESPETQENSGDDSAKCEKFGKCGDAGLTGYCCPTLEGLMLECCN</sequence>
<gene>
    <name evidence="11" type="ORF">TrST_g6827</name>
</gene>
<keyword evidence="4" id="KW-0378">Hydrolase</keyword>
<comment type="catalytic activity">
    <reaction evidence="1">
        <text>Hydrolysis of (1-&gt;3)-beta-D-glucosidic linkages in (1-&gt;3)-beta-D-glucans.</text>
        <dbReference type="EC" id="3.2.1.39"/>
    </reaction>
</comment>
<dbReference type="PROSITE" id="PS52008">
    <property type="entry name" value="GH81"/>
    <property type="match status" value="1"/>
</dbReference>
<dbReference type="EC" id="3.2.1.39" evidence="3"/>
<comment type="similarity">
    <text evidence="2">Belongs to the glycosyl hydrolase 81 family.</text>
</comment>
<name>A0A9W7AMJ1_9STRA</name>
<evidence type="ECO:0000256" key="1">
    <source>
        <dbReference type="ARBA" id="ARBA00000382"/>
    </source>
</evidence>
<keyword evidence="5" id="KW-0119">Carbohydrate metabolism</keyword>
<feature type="region of interest" description="Disordered" evidence="9">
    <location>
        <begin position="1"/>
        <end position="88"/>
    </location>
</feature>
<keyword evidence="7" id="KW-0961">Cell wall biogenesis/degradation</keyword>
<dbReference type="GO" id="GO:0052861">
    <property type="term" value="F:endo-1,3(4)-beta-glucanase activity"/>
    <property type="evidence" value="ECO:0007669"/>
    <property type="project" value="InterPro"/>
</dbReference>
<dbReference type="Proteomes" id="UP001165085">
    <property type="component" value="Unassembled WGS sequence"/>
</dbReference>
<feature type="region of interest" description="Disordered" evidence="9">
    <location>
        <begin position="759"/>
        <end position="779"/>
    </location>
</feature>
<dbReference type="Pfam" id="PF17652">
    <property type="entry name" value="Glyco_hydro81C"/>
    <property type="match status" value="1"/>
</dbReference>
<feature type="compositionally biased region" description="Low complexity" evidence="9">
    <location>
        <begin position="31"/>
        <end position="56"/>
    </location>
</feature>
<dbReference type="OrthoDB" id="4473401at2759"/>
<feature type="compositionally biased region" description="Polar residues" evidence="9">
    <location>
        <begin position="1"/>
        <end position="13"/>
    </location>
</feature>
<comment type="caution">
    <text evidence="11">The sequence shown here is derived from an EMBL/GenBank/DDBJ whole genome shotgun (WGS) entry which is preliminary data.</text>
</comment>
<keyword evidence="8" id="KW-0624">Polysaccharide degradation</keyword>
<evidence type="ECO:0000256" key="6">
    <source>
        <dbReference type="ARBA" id="ARBA00023295"/>
    </source>
</evidence>
<dbReference type="GO" id="GO:0071555">
    <property type="term" value="P:cell wall organization"/>
    <property type="evidence" value="ECO:0007669"/>
    <property type="project" value="UniProtKB-KW"/>
</dbReference>
<evidence type="ECO:0000256" key="8">
    <source>
        <dbReference type="ARBA" id="ARBA00023326"/>
    </source>
</evidence>
<dbReference type="InterPro" id="IPR005200">
    <property type="entry name" value="Endo-beta-glucanase"/>
</dbReference>
<dbReference type="AlphaFoldDB" id="A0A9W7AMJ1"/>
<evidence type="ECO:0000256" key="4">
    <source>
        <dbReference type="ARBA" id="ARBA00022801"/>
    </source>
</evidence>
<evidence type="ECO:0000256" key="9">
    <source>
        <dbReference type="SAM" id="MobiDB-lite"/>
    </source>
</evidence>
<evidence type="ECO:0000256" key="5">
    <source>
        <dbReference type="ARBA" id="ARBA00023277"/>
    </source>
</evidence>
<protein>
    <recommendedName>
        <fullName evidence="3">glucan endo-1,3-beta-D-glucosidase</fullName>
        <ecNumber evidence="3">3.2.1.39</ecNumber>
    </recommendedName>
</protein>
<evidence type="ECO:0000256" key="7">
    <source>
        <dbReference type="ARBA" id="ARBA00023316"/>
    </source>
</evidence>